<evidence type="ECO:0000259" key="1">
    <source>
        <dbReference type="Pfam" id="PF07883"/>
    </source>
</evidence>
<reference evidence="2 3" key="1">
    <citation type="submission" date="2021-01" db="EMBL/GenBank/DDBJ databases">
        <title>Belnapia mucosa sp. nov. and Belnapia arida sp. nov., isolated from the Tabernas Desert (Almeria, Spain).</title>
        <authorList>
            <person name="Molina-Menor E."/>
            <person name="Vidal-Verdu A."/>
            <person name="Calonge A."/>
            <person name="Satari L."/>
            <person name="Pereto Magraner J."/>
            <person name="Porcar Miralles M."/>
        </authorList>
    </citation>
    <scope>NUCLEOTIDE SEQUENCE [LARGE SCALE GENOMIC DNA]</scope>
    <source>
        <strain evidence="2 3">T6</strain>
    </source>
</reference>
<protein>
    <submittedName>
        <fullName evidence="2">Cupin domain-containing protein</fullName>
    </submittedName>
</protein>
<dbReference type="InterPro" id="IPR013096">
    <property type="entry name" value="Cupin_2"/>
</dbReference>
<dbReference type="SUPFAM" id="SSF51182">
    <property type="entry name" value="RmlC-like cupins"/>
    <property type="match status" value="1"/>
</dbReference>
<organism evidence="2 3">
    <name type="scientific">Belnapia mucosa</name>
    <dbReference type="NCBI Taxonomy" id="2804532"/>
    <lineage>
        <taxon>Bacteria</taxon>
        <taxon>Pseudomonadati</taxon>
        <taxon>Pseudomonadota</taxon>
        <taxon>Alphaproteobacteria</taxon>
        <taxon>Acetobacterales</taxon>
        <taxon>Roseomonadaceae</taxon>
        <taxon>Belnapia</taxon>
    </lineage>
</organism>
<dbReference type="Pfam" id="PF07883">
    <property type="entry name" value="Cupin_2"/>
    <property type="match status" value="1"/>
</dbReference>
<dbReference type="Proteomes" id="UP000606490">
    <property type="component" value="Unassembled WGS sequence"/>
</dbReference>
<accession>A0ABS1UYM6</accession>
<dbReference type="InterPro" id="IPR011051">
    <property type="entry name" value="RmlC_Cupin_sf"/>
</dbReference>
<gene>
    <name evidence="2" type="ORF">JMJ55_04450</name>
</gene>
<dbReference type="InterPro" id="IPR014710">
    <property type="entry name" value="RmlC-like_jellyroll"/>
</dbReference>
<evidence type="ECO:0000313" key="2">
    <source>
        <dbReference type="EMBL" id="MBL6454563.1"/>
    </source>
</evidence>
<feature type="domain" description="Cupin type-2" evidence="1">
    <location>
        <begin position="1"/>
        <end position="55"/>
    </location>
</feature>
<comment type="caution">
    <text evidence="2">The sequence shown here is derived from an EMBL/GenBank/DDBJ whole genome shotgun (WGS) entry which is preliminary data.</text>
</comment>
<name>A0ABS1UYM6_9PROT</name>
<dbReference type="RefSeq" id="WP_202824256.1">
    <property type="nucleotide sequence ID" value="NZ_JAEUXJ010000001.1"/>
</dbReference>
<sequence>MPPNSDVERHVHPGIETGYVLEGSGMLYIEGCDPIELTPGTGLQVPQGVTHSAKNGPTVTKLISTLTVEKGKPAASPA</sequence>
<proteinExistence type="predicted"/>
<keyword evidence="3" id="KW-1185">Reference proteome</keyword>
<evidence type="ECO:0000313" key="3">
    <source>
        <dbReference type="Proteomes" id="UP000606490"/>
    </source>
</evidence>
<dbReference type="EMBL" id="JAEUXJ010000001">
    <property type="protein sequence ID" value="MBL6454563.1"/>
    <property type="molecule type" value="Genomic_DNA"/>
</dbReference>
<dbReference type="Gene3D" id="2.60.120.10">
    <property type="entry name" value="Jelly Rolls"/>
    <property type="match status" value="1"/>
</dbReference>